<dbReference type="STRING" id="157838.AN964_24595"/>
<dbReference type="AlphaFoldDB" id="A0A0Q3WRY6"/>
<keyword evidence="5" id="KW-1185">Reference proteome</keyword>
<evidence type="ECO:0000256" key="1">
    <source>
        <dbReference type="ARBA" id="ARBA00022801"/>
    </source>
</evidence>
<reference evidence="4 5" key="1">
    <citation type="submission" date="2015-09" db="EMBL/GenBank/DDBJ databases">
        <title>Genome sequencing project for genomic taxonomy and phylogenomics of Bacillus-like bacteria.</title>
        <authorList>
            <person name="Liu B."/>
            <person name="Wang J."/>
            <person name="Zhu Y."/>
            <person name="Liu G."/>
            <person name="Chen Q."/>
            <person name="Chen Z."/>
            <person name="Lan J."/>
            <person name="Che J."/>
            <person name="Ge C."/>
            <person name="Shi H."/>
            <person name="Pan Z."/>
            <person name="Liu X."/>
        </authorList>
    </citation>
    <scope>NUCLEOTIDE SEQUENCE [LARGE SCALE GENOMIC DNA]</scope>
    <source>
        <strain evidence="4 5">LMG 18435</strain>
    </source>
</reference>
<accession>A0A0Q3WRY6</accession>
<gene>
    <name evidence="4" type="ORF">AN964_24595</name>
</gene>
<dbReference type="GO" id="GO:0016042">
    <property type="term" value="P:lipid catabolic process"/>
    <property type="evidence" value="ECO:0007669"/>
    <property type="project" value="UniProtKB-KW"/>
</dbReference>
<dbReference type="PANTHER" id="PTHR10272:SF0">
    <property type="entry name" value="PLATELET-ACTIVATING FACTOR ACETYLHYDROLASE"/>
    <property type="match status" value="1"/>
</dbReference>
<name>A0A0Q3WRY6_9BACI</name>
<evidence type="ECO:0000256" key="3">
    <source>
        <dbReference type="ARBA" id="ARBA00023098"/>
    </source>
</evidence>
<protein>
    <submittedName>
        <fullName evidence="4">Uncharacterized protein</fullName>
    </submittedName>
</protein>
<dbReference type="PANTHER" id="PTHR10272">
    <property type="entry name" value="PLATELET-ACTIVATING FACTOR ACETYLHYDROLASE"/>
    <property type="match status" value="1"/>
</dbReference>
<keyword evidence="2" id="KW-0442">Lipid degradation</keyword>
<evidence type="ECO:0000313" key="4">
    <source>
        <dbReference type="EMBL" id="KQL50802.1"/>
    </source>
</evidence>
<dbReference type="PATRIC" id="fig|157838.3.peg.5413"/>
<dbReference type="Proteomes" id="UP000051888">
    <property type="component" value="Unassembled WGS sequence"/>
</dbReference>
<dbReference type="Gene3D" id="3.40.50.1820">
    <property type="entry name" value="alpha/beta hydrolase"/>
    <property type="match status" value="1"/>
</dbReference>
<dbReference type="InterPro" id="IPR029058">
    <property type="entry name" value="AB_hydrolase_fold"/>
</dbReference>
<dbReference type="EMBL" id="LJJC01000015">
    <property type="protein sequence ID" value="KQL50802.1"/>
    <property type="molecule type" value="Genomic_DNA"/>
</dbReference>
<evidence type="ECO:0000313" key="5">
    <source>
        <dbReference type="Proteomes" id="UP000051888"/>
    </source>
</evidence>
<dbReference type="SUPFAM" id="SSF53474">
    <property type="entry name" value="alpha/beta-Hydrolases"/>
    <property type="match status" value="1"/>
</dbReference>
<organism evidence="4 5">
    <name type="scientific">Heyndrickxia shackletonii</name>
    <dbReference type="NCBI Taxonomy" id="157838"/>
    <lineage>
        <taxon>Bacteria</taxon>
        <taxon>Bacillati</taxon>
        <taxon>Bacillota</taxon>
        <taxon>Bacilli</taxon>
        <taxon>Bacillales</taxon>
        <taxon>Bacillaceae</taxon>
        <taxon>Heyndrickxia</taxon>
    </lineage>
</organism>
<evidence type="ECO:0000256" key="2">
    <source>
        <dbReference type="ARBA" id="ARBA00022963"/>
    </source>
</evidence>
<dbReference type="GO" id="GO:0003847">
    <property type="term" value="F:1-alkyl-2-acetylglycerophosphocholine esterase activity"/>
    <property type="evidence" value="ECO:0007669"/>
    <property type="project" value="TreeGrafter"/>
</dbReference>
<dbReference type="RefSeq" id="WP_055742409.1">
    <property type="nucleotide sequence ID" value="NZ_JAAIWL010000012.1"/>
</dbReference>
<sequence>MNSNIKVGRVIKVIEDFNRQEIYEENRYFRSFPISIFYPTNEIQETDITSLFHPAIHDAIDAFSKAGIGEEKLREVFISVKDNATPLQNTSFPVVLLSPGFGIDRDLYIEIITAIVQKGYIVVAISVPYDSFLTVFPNGKVIKQAERFPDDQSQIVMRMDDVRLVLDSLDKWNQEEFFNGIFDTDKIGMIGHSLGGATVFNLAAIEKRVRCAILLDASLHLLDDKIPNIPILNIRQEAASFEEYLTAIMEEEDDGASETIAKRYIEKQLDMYEHLPASSSFIKVIGAHHLSFSTIGRLISDVSPDVTNSIQELASAFLEEFLKEEQGTYSERMNEKNRPLNIVEINGGGFPVIS</sequence>
<keyword evidence="3" id="KW-0443">Lipid metabolism</keyword>
<comment type="caution">
    <text evidence="4">The sequence shown here is derived from an EMBL/GenBank/DDBJ whole genome shotgun (WGS) entry which is preliminary data.</text>
</comment>
<dbReference type="OrthoDB" id="9814760at2"/>
<keyword evidence="1" id="KW-0378">Hydrolase</keyword>
<dbReference type="ESTHER" id="9baci-a0a0q3wry6">
    <property type="family name" value="PAF-Acetylhydrolase"/>
</dbReference>
<dbReference type="Pfam" id="PF03403">
    <property type="entry name" value="PAF-AH_p_II"/>
    <property type="match status" value="1"/>
</dbReference>
<proteinExistence type="predicted"/>